<evidence type="ECO:0000313" key="2">
    <source>
        <dbReference type="EMBL" id="KAF0972730.1"/>
    </source>
</evidence>
<gene>
    <name evidence="2" type="ORF">FDP41_008979</name>
</gene>
<dbReference type="AlphaFoldDB" id="A0A6A5BFE4"/>
<dbReference type="GeneID" id="68116196"/>
<dbReference type="VEuPathDB" id="AmoebaDB:NfTy_018460"/>
<evidence type="ECO:0000256" key="1">
    <source>
        <dbReference type="SAM" id="MobiDB-lite"/>
    </source>
</evidence>
<organism evidence="2 3">
    <name type="scientific">Naegleria fowleri</name>
    <name type="common">Brain eating amoeba</name>
    <dbReference type="NCBI Taxonomy" id="5763"/>
    <lineage>
        <taxon>Eukaryota</taxon>
        <taxon>Discoba</taxon>
        <taxon>Heterolobosea</taxon>
        <taxon>Tetramitia</taxon>
        <taxon>Eutetramitia</taxon>
        <taxon>Vahlkampfiidae</taxon>
        <taxon>Naegleria</taxon>
    </lineage>
</organism>
<dbReference type="Proteomes" id="UP000444721">
    <property type="component" value="Unassembled WGS sequence"/>
</dbReference>
<dbReference type="EMBL" id="VFQX01000066">
    <property type="protein sequence ID" value="KAF0972730.1"/>
    <property type="molecule type" value="Genomic_DNA"/>
</dbReference>
<sequence length="370" mass="42513">MYFDGGYFLGIPDYIEKLQEKEYDFDESNFRTPIRKPRNQDLTYSEAQYNEEFGAFRGMIETLFSHIGEKFKFFNPHSVAKMSGDLENVWNLKFKIAFVLFDIHRFVEKYNIQLLDHHKEWMRSDFDFPIEKPKLLRPSVNVVRQKEYAEEKRKAQCNLIAKMLTMSDTELMTLSTREILEYSHNSNPVQVGDEGSESGSDNELPRNLQESASDNEGSESSSDNERSNSQASRSRSESDSDSEGSESSSDNEERLISPRKTQFPRITSGSERSSQDYTPQKLPQKTPKSTPQPRTPQPNTPIQIQRPALQASFKKVQQPTKKKTNKPNTSEPSFGIGKRQAKLTAAFTLPPTCFLKLIQVPFSLIGMFLW</sequence>
<evidence type="ECO:0000313" key="3">
    <source>
        <dbReference type="Proteomes" id="UP000444721"/>
    </source>
</evidence>
<dbReference type="RefSeq" id="XP_044557444.1">
    <property type="nucleotide sequence ID" value="XM_044712888.1"/>
</dbReference>
<keyword evidence="3" id="KW-1185">Reference proteome</keyword>
<dbReference type="VEuPathDB" id="AmoebaDB:NF0004160"/>
<name>A0A6A5BFE4_NAEFO</name>
<feature type="compositionally biased region" description="Polar residues" evidence="1">
    <location>
        <begin position="264"/>
        <end position="289"/>
    </location>
</feature>
<dbReference type="VEuPathDB" id="AmoebaDB:FDP41_008979"/>
<comment type="caution">
    <text evidence="2">The sequence shown here is derived from an EMBL/GenBank/DDBJ whole genome shotgun (WGS) entry which is preliminary data.</text>
</comment>
<protein>
    <submittedName>
        <fullName evidence="2">Uncharacterized protein</fullName>
    </submittedName>
</protein>
<proteinExistence type="predicted"/>
<dbReference type="VEuPathDB" id="AmoebaDB:NF0132340"/>
<feature type="compositionally biased region" description="Low complexity" evidence="1">
    <location>
        <begin position="210"/>
        <end position="233"/>
    </location>
</feature>
<dbReference type="OrthoDB" id="2393881at2759"/>
<accession>A0A6A5BFE4</accession>
<feature type="region of interest" description="Disordered" evidence="1">
    <location>
        <begin position="185"/>
        <end position="336"/>
    </location>
</feature>
<reference evidence="2 3" key="1">
    <citation type="journal article" date="2019" name="Sci. Rep.">
        <title>Nanopore sequencing improves the draft genome of the human pathogenic amoeba Naegleria fowleri.</title>
        <authorList>
            <person name="Liechti N."/>
            <person name="Schurch N."/>
            <person name="Bruggmann R."/>
            <person name="Wittwer M."/>
        </authorList>
    </citation>
    <scope>NUCLEOTIDE SEQUENCE [LARGE SCALE GENOMIC DNA]</scope>
    <source>
        <strain evidence="2 3">ATCC 30894</strain>
    </source>
</reference>